<name>A0A078M5U0_9PSED</name>
<dbReference type="RefSeq" id="WP_044498494.1">
    <property type="nucleotide sequence ID" value="NZ_LK391969.1"/>
</dbReference>
<dbReference type="OrthoDB" id="6398409at2"/>
<accession>A0A078M5U0</accession>
<organism evidence="1">
    <name type="scientific">Pseudomonas saudimassiliensis</name>
    <dbReference type="NCBI Taxonomy" id="1461581"/>
    <lineage>
        <taxon>Bacteria</taxon>
        <taxon>Pseudomonadati</taxon>
        <taxon>Pseudomonadota</taxon>
        <taxon>Gammaproteobacteria</taxon>
        <taxon>Pseudomonadales</taxon>
        <taxon>Pseudomonadaceae</taxon>
        <taxon>Pseudomonas</taxon>
    </lineage>
</organism>
<protein>
    <submittedName>
        <fullName evidence="1">Twin-arginine translocation pathway signal protein</fullName>
    </submittedName>
</protein>
<dbReference type="PATRIC" id="fig|1461581.3.peg.857"/>
<dbReference type="PROSITE" id="PS51318">
    <property type="entry name" value="TAT"/>
    <property type="match status" value="1"/>
</dbReference>
<dbReference type="EMBL" id="LM997413">
    <property type="protein sequence ID" value="CEA02813.1"/>
    <property type="molecule type" value="Genomic_DNA"/>
</dbReference>
<proteinExistence type="predicted"/>
<reference evidence="1" key="1">
    <citation type="submission" date="2014-07" db="EMBL/GenBank/DDBJ databases">
        <authorList>
            <person name="Urmite Genomes Urmite Genomes"/>
        </authorList>
    </citation>
    <scope>NUCLEOTIDE SEQUENCE</scope>
    <source>
        <strain evidence="1">12M76_air</strain>
    </source>
</reference>
<sequence>MPPTLTDHPGLNRRQLLKVGLFGTAVLASAGGLASLSGCTTETAAPGYRQLRGQDLPMLRRVVPVVLAGALPATGRSAAVDNVLQALDNNLDRLSPSLNRQVLQLFDLLTLRLTRGAVTGIWGAWENASDAAVTAFLRRWENSSFALLQQGRNALTNIILLSCYSTPASWAQCGYPGPPRI</sequence>
<gene>
    <name evidence="1" type="ORF">BN1049_00875</name>
</gene>
<dbReference type="EMBL" id="LK391969">
    <property type="protein sequence ID" value="CEF25954.1"/>
    <property type="molecule type" value="Genomic_DNA"/>
</dbReference>
<evidence type="ECO:0000313" key="1">
    <source>
        <dbReference type="EMBL" id="CEA02813.1"/>
    </source>
</evidence>
<dbReference type="InterPro" id="IPR006311">
    <property type="entry name" value="TAT_signal"/>
</dbReference>
<dbReference type="AlphaFoldDB" id="A0A078M5U0"/>